<comment type="caution">
    <text evidence="1">The sequence shown here is derived from an EMBL/GenBank/DDBJ whole genome shotgun (WGS) entry which is preliminary data.</text>
</comment>
<evidence type="ECO:0000313" key="2">
    <source>
        <dbReference type="Proteomes" id="UP001151752"/>
    </source>
</evidence>
<proteinExistence type="predicted"/>
<keyword evidence="2" id="KW-1185">Reference proteome</keyword>
<reference evidence="1" key="2">
    <citation type="journal article" date="2023" name="Int. J. Mol. Sci.">
        <title>De Novo Assembly and Annotation of 11 Diverse Shrub Willow (Salix) Genomes Reveals Novel Gene Organization in Sex-Linked Regions.</title>
        <authorList>
            <person name="Hyden B."/>
            <person name="Feng K."/>
            <person name="Yates T.B."/>
            <person name="Jawdy S."/>
            <person name="Cereghino C."/>
            <person name="Smart L.B."/>
            <person name="Muchero W."/>
        </authorList>
    </citation>
    <scope>NUCLEOTIDE SEQUENCE</scope>
    <source>
        <tissue evidence="1">Shoot tip</tissue>
    </source>
</reference>
<sequence>MDPRRRKPQDWHGSSPLDLGSVSFPELFHLVTALHNYFRWRRSWATASYNISYFLPVVCFEITAAEHVPFVSRGVRSCGDGGDPVLSGADMGAGIKEIKGVGHVRQAGILGVEDKREKTSMVIVVVVARDMKEERWRTSRGTLGVEGGGKERKRKAAVVVVVEGGEWGLVAY</sequence>
<organism evidence="1 2">
    <name type="scientific">Salix koriyanagi</name>
    <dbReference type="NCBI Taxonomy" id="2511006"/>
    <lineage>
        <taxon>Eukaryota</taxon>
        <taxon>Viridiplantae</taxon>
        <taxon>Streptophyta</taxon>
        <taxon>Embryophyta</taxon>
        <taxon>Tracheophyta</taxon>
        <taxon>Spermatophyta</taxon>
        <taxon>Magnoliopsida</taxon>
        <taxon>eudicotyledons</taxon>
        <taxon>Gunneridae</taxon>
        <taxon>Pentapetalae</taxon>
        <taxon>rosids</taxon>
        <taxon>fabids</taxon>
        <taxon>Malpighiales</taxon>
        <taxon>Salicaceae</taxon>
        <taxon>Saliceae</taxon>
        <taxon>Salix</taxon>
    </lineage>
</organism>
<dbReference type="AlphaFoldDB" id="A0A9Q0YT94"/>
<name>A0A9Q0YT94_9ROSI</name>
<evidence type="ECO:0000313" key="1">
    <source>
        <dbReference type="EMBL" id="KAJ6709916.1"/>
    </source>
</evidence>
<dbReference type="Proteomes" id="UP001151752">
    <property type="component" value="Chromosome 2"/>
</dbReference>
<protein>
    <submittedName>
        <fullName evidence="1">Uncharacterized protein</fullName>
    </submittedName>
</protein>
<gene>
    <name evidence="1" type="ORF">OIU74_010923</name>
</gene>
<reference evidence="1" key="1">
    <citation type="submission" date="2022-11" db="EMBL/GenBank/DDBJ databases">
        <authorList>
            <person name="Hyden B.L."/>
            <person name="Feng K."/>
            <person name="Yates T."/>
            <person name="Jawdy S."/>
            <person name="Smart L.B."/>
            <person name="Muchero W."/>
        </authorList>
    </citation>
    <scope>NUCLEOTIDE SEQUENCE</scope>
    <source>
        <tissue evidence="1">Shoot tip</tissue>
    </source>
</reference>
<dbReference type="EMBL" id="JAPFFM010000015">
    <property type="protein sequence ID" value="KAJ6709916.1"/>
    <property type="molecule type" value="Genomic_DNA"/>
</dbReference>
<accession>A0A9Q0YT94</accession>